<keyword evidence="2" id="KW-1185">Reference proteome</keyword>
<evidence type="ECO:0000313" key="2">
    <source>
        <dbReference type="Proteomes" id="UP000625711"/>
    </source>
</evidence>
<evidence type="ECO:0000313" key="1">
    <source>
        <dbReference type="EMBL" id="KAF7270922.1"/>
    </source>
</evidence>
<reference evidence="1" key="1">
    <citation type="submission" date="2020-08" db="EMBL/GenBank/DDBJ databases">
        <title>Genome sequencing and assembly of the red palm weevil Rhynchophorus ferrugineus.</title>
        <authorList>
            <person name="Dias G.B."/>
            <person name="Bergman C.M."/>
            <person name="Manee M."/>
        </authorList>
    </citation>
    <scope>NUCLEOTIDE SEQUENCE</scope>
    <source>
        <strain evidence="1">AA-2017</strain>
        <tissue evidence="1">Whole larva</tissue>
    </source>
</reference>
<dbReference type="Proteomes" id="UP000625711">
    <property type="component" value="Unassembled WGS sequence"/>
</dbReference>
<protein>
    <submittedName>
        <fullName evidence="1">Uncharacterized protein</fullName>
    </submittedName>
</protein>
<dbReference type="AlphaFoldDB" id="A0A834I1T3"/>
<feature type="non-terminal residue" evidence="1">
    <location>
        <position position="1"/>
    </location>
</feature>
<gene>
    <name evidence="1" type="ORF">GWI33_016142</name>
</gene>
<comment type="caution">
    <text evidence="1">The sequence shown here is derived from an EMBL/GenBank/DDBJ whole genome shotgun (WGS) entry which is preliminary data.</text>
</comment>
<organism evidence="1 2">
    <name type="scientific">Rhynchophorus ferrugineus</name>
    <name type="common">Red palm weevil</name>
    <name type="synonym">Curculio ferrugineus</name>
    <dbReference type="NCBI Taxonomy" id="354439"/>
    <lineage>
        <taxon>Eukaryota</taxon>
        <taxon>Metazoa</taxon>
        <taxon>Ecdysozoa</taxon>
        <taxon>Arthropoda</taxon>
        <taxon>Hexapoda</taxon>
        <taxon>Insecta</taxon>
        <taxon>Pterygota</taxon>
        <taxon>Neoptera</taxon>
        <taxon>Endopterygota</taxon>
        <taxon>Coleoptera</taxon>
        <taxon>Polyphaga</taxon>
        <taxon>Cucujiformia</taxon>
        <taxon>Curculionidae</taxon>
        <taxon>Dryophthorinae</taxon>
        <taxon>Rhynchophorus</taxon>
    </lineage>
</organism>
<sequence length="75" mass="8539">LKLKLKKQLKVPIFIVPGSQPGCSKLVSSTFDQTSEEPQQGCSNYMLSTTVQIPTKDFRSYNSHIKWLVNFVKHI</sequence>
<accession>A0A834I1T3</accession>
<dbReference type="EMBL" id="JAACXV010014041">
    <property type="protein sequence ID" value="KAF7270922.1"/>
    <property type="molecule type" value="Genomic_DNA"/>
</dbReference>
<name>A0A834I1T3_RHYFE</name>
<proteinExistence type="predicted"/>